<dbReference type="Proteomes" id="UP001187415">
    <property type="component" value="Unassembled WGS sequence"/>
</dbReference>
<dbReference type="EMBL" id="JAUPFM010000018">
    <property type="protein sequence ID" value="KAK2821913.1"/>
    <property type="molecule type" value="Genomic_DNA"/>
</dbReference>
<gene>
    <name evidence="1" type="ORF">Q5P01_021978</name>
</gene>
<dbReference type="AlphaFoldDB" id="A0AA88IX17"/>
<comment type="caution">
    <text evidence="1">The sequence shown here is derived from an EMBL/GenBank/DDBJ whole genome shotgun (WGS) entry which is preliminary data.</text>
</comment>
<name>A0AA88IX17_CHASR</name>
<organism evidence="1 2">
    <name type="scientific">Channa striata</name>
    <name type="common">Snakehead murrel</name>
    <name type="synonym">Ophicephalus striatus</name>
    <dbReference type="NCBI Taxonomy" id="64152"/>
    <lineage>
        <taxon>Eukaryota</taxon>
        <taxon>Metazoa</taxon>
        <taxon>Chordata</taxon>
        <taxon>Craniata</taxon>
        <taxon>Vertebrata</taxon>
        <taxon>Euteleostomi</taxon>
        <taxon>Actinopterygii</taxon>
        <taxon>Neopterygii</taxon>
        <taxon>Teleostei</taxon>
        <taxon>Neoteleostei</taxon>
        <taxon>Acanthomorphata</taxon>
        <taxon>Anabantaria</taxon>
        <taxon>Anabantiformes</taxon>
        <taxon>Channoidei</taxon>
        <taxon>Channidae</taxon>
        <taxon>Channa</taxon>
    </lineage>
</organism>
<evidence type="ECO:0000313" key="1">
    <source>
        <dbReference type="EMBL" id="KAK2821913.1"/>
    </source>
</evidence>
<reference evidence="1" key="1">
    <citation type="submission" date="2023-07" db="EMBL/GenBank/DDBJ databases">
        <title>Chromosome-level Genome Assembly of Striped Snakehead (Channa striata).</title>
        <authorList>
            <person name="Liu H."/>
        </authorList>
    </citation>
    <scope>NUCLEOTIDE SEQUENCE</scope>
    <source>
        <strain evidence="1">Gz</strain>
        <tissue evidence="1">Muscle</tissue>
    </source>
</reference>
<sequence>MGNMQCPAEDAALLASVARTICPFPNYNPNPLFTNMLSINSTLHLRNHYKAVQSSLTPKQLEDFTLGLRTTFGREGKVTLGGVGVVALSLAVLFDTLAKQVRESRCVIQGPFNWFIPQRPENSLPPHMSTHKCRNKNRHTGKTFNKCQPFNGHIPKTWLHYIARLVWLDVVTSPLFNFEAERESLTAQREDFDLKK</sequence>
<protein>
    <submittedName>
        <fullName evidence="1">Uncharacterized protein</fullName>
    </submittedName>
</protein>
<proteinExistence type="predicted"/>
<accession>A0AA88IX17</accession>
<evidence type="ECO:0000313" key="2">
    <source>
        <dbReference type="Proteomes" id="UP001187415"/>
    </source>
</evidence>
<keyword evidence="2" id="KW-1185">Reference proteome</keyword>